<dbReference type="Proteomes" id="UP001172911">
    <property type="component" value="Unassembled WGS sequence"/>
</dbReference>
<sequence length="64" mass="7514">MIENRFRRLVEVTAPRGENTGITFSDQQIKAVKSGYLSSYDEVLDLLDEYDITVQKGKYKWKNR</sequence>
<reference evidence="1" key="2">
    <citation type="submission" date="2023-03" db="EMBL/GenBank/DDBJ databases">
        <authorList>
            <person name="Zhang Z."/>
        </authorList>
    </citation>
    <scope>NUCLEOTIDE SEQUENCE</scope>
    <source>
        <strain evidence="1">DSA</strain>
    </source>
</reference>
<name>A0AAW7Z9B5_9FIRM</name>
<evidence type="ECO:0000313" key="2">
    <source>
        <dbReference type="Proteomes" id="UP001172911"/>
    </source>
</evidence>
<organism evidence="1 2">
    <name type="scientific">Desulforamulus aquiferis</name>
    <dbReference type="NCBI Taxonomy" id="1397668"/>
    <lineage>
        <taxon>Bacteria</taxon>
        <taxon>Bacillati</taxon>
        <taxon>Bacillota</taxon>
        <taxon>Clostridia</taxon>
        <taxon>Eubacteriales</taxon>
        <taxon>Peptococcaceae</taxon>
        <taxon>Desulforamulus</taxon>
    </lineage>
</organism>
<comment type="caution">
    <text evidence="1">The sequence shown here is derived from an EMBL/GenBank/DDBJ whole genome shotgun (WGS) entry which is preliminary data.</text>
</comment>
<evidence type="ECO:0000313" key="1">
    <source>
        <dbReference type="EMBL" id="MDO7786338.1"/>
    </source>
</evidence>
<dbReference type="RefSeq" id="WP_304541301.1">
    <property type="nucleotide sequence ID" value="NZ_JARPTC010000004.1"/>
</dbReference>
<gene>
    <name evidence="1" type="ORF">P6N53_03785</name>
</gene>
<keyword evidence="2" id="KW-1185">Reference proteome</keyword>
<dbReference type="EMBL" id="JARPTC010000004">
    <property type="protein sequence ID" value="MDO7786338.1"/>
    <property type="molecule type" value="Genomic_DNA"/>
</dbReference>
<dbReference type="AlphaFoldDB" id="A0AAW7Z9B5"/>
<proteinExistence type="predicted"/>
<protein>
    <submittedName>
        <fullName evidence="1">Uncharacterized protein</fullName>
    </submittedName>
</protein>
<reference evidence="1" key="1">
    <citation type="journal article" date="2023" name="J. Hazard. Mater.">
        <title>Anaerobic biodegradation of pyrene and benzo[a]pyrene by a new sulfate-reducing Desulforamulus aquiferis strain DSA.</title>
        <authorList>
            <person name="Zhang Z."/>
            <person name="Sun J."/>
            <person name="Gong X."/>
            <person name="Wang C."/>
            <person name="Wang H."/>
        </authorList>
    </citation>
    <scope>NUCLEOTIDE SEQUENCE</scope>
    <source>
        <strain evidence="1">DSA</strain>
    </source>
</reference>
<accession>A0AAW7Z9B5</accession>